<dbReference type="Gene3D" id="3.40.50.80">
    <property type="entry name" value="Nucleotide-binding domain of ferredoxin-NADP reductase (FNR) module"/>
    <property type="match status" value="1"/>
</dbReference>
<dbReference type="OrthoDB" id="1688044at2759"/>
<dbReference type="InterPro" id="IPR001433">
    <property type="entry name" value="OxRdtase_FAD/NAD-bd"/>
</dbReference>
<protein>
    <recommendedName>
        <fullName evidence="5">nitric-oxide synthase (NADPH)</fullName>
        <ecNumber evidence="5">1.14.13.39</ecNumber>
    </recommendedName>
</protein>
<dbReference type="InterPro" id="IPR012144">
    <property type="entry name" value="NOS_euk"/>
</dbReference>
<comment type="cofactor">
    <cofactor evidence="3">
        <name>FAD</name>
        <dbReference type="ChEBI" id="CHEBI:57692"/>
    </cofactor>
</comment>
<dbReference type="Gene3D" id="3.90.440.10">
    <property type="entry name" value="Nitric Oxide Synthase,Heme Domain,Chain A domain 2"/>
    <property type="match status" value="1"/>
</dbReference>
<dbReference type="PROSITE" id="PS51384">
    <property type="entry name" value="FAD_FR"/>
    <property type="match status" value="1"/>
</dbReference>
<dbReference type="SUPFAM" id="SSF63380">
    <property type="entry name" value="Riboflavin synthase domain-like"/>
    <property type="match status" value="1"/>
</dbReference>
<comment type="similarity">
    <text evidence="4">Belongs to the NOS family.</text>
</comment>
<dbReference type="GO" id="GO:0006809">
    <property type="term" value="P:nitric oxide biosynthetic process"/>
    <property type="evidence" value="ECO:0007669"/>
    <property type="project" value="InterPro"/>
</dbReference>
<dbReference type="InterPro" id="IPR039261">
    <property type="entry name" value="FNR_nucleotide-bd"/>
</dbReference>
<dbReference type="InterPro" id="IPR017927">
    <property type="entry name" value="FAD-bd_FR_type"/>
</dbReference>
<reference evidence="18" key="1">
    <citation type="journal article" date="2013" name="Genome Biol. Evol.">
        <title>Punctuated emergences of genetic and phenotypic innovations in eumetazoan, bilaterian, euteleostome, and hominidae ancestors.</title>
        <authorList>
            <person name="Wenger Y."/>
            <person name="Galliot B."/>
        </authorList>
    </citation>
    <scope>NUCLEOTIDE SEQUENCE</scope>
    <source>
        <tissue evidence="18">Whole animals</tissue>
    </source>
</reference>
<dbReference type="InterPro" id="IPR029039">
    <property type="entry name" value="Flavoprotein-like_sf"/>
</dbReference>
<keyword evidence="10" id="KW-0274">FAD</keyword>
<dbReference type="PROSITE" id="PS60001">
    <property type="entry name" value="NOS"/>
    <property type="match status" value="1"/>
</dbReference>
<evidence type="ECO:0000256" key="10">
    <source>
        <dbReference type="ARBA" id="ARBA00022827"/>
    </source>
</evidence>
<feature type="domain" description="FAD-binding FR-type" evidence="17">
    <location>
        <begin position="593"/>
        <end position="839"/>
    </location>
</feature>
<name>T2MFR4_HYDVU</name>
<dbReference type="GO" id="GO:0010181">
    <property type="term" value="F:FMN binding"/>
    <property type="evidence" value="ECO:0007669"/>
    <property type="project" value="InterPro"/>
</dbReference>
<dbReference type="Gene3D" id="3.90.340.10">
    <property type="entry name" value="Nitric Oxide Synthase, Chain A, domain 1"/>
    <property type="match status" value="1"/>
</dbReference>
<evidence type="ECO:0000256" key="13">
    <source>
        <dbReference type="ARBA" id="ARBA00023002"/>
    </source>
</evidence>
<dbReference type="PANTHER" id="PTHR43410:SF1">
    <property type="entry name" value="NITRIC OXIDE SYNTHASE"/>
    <property type="match status" value="1"/>
</dbReference>
<dbReference type="EC" id="1.14.13.39" evidence="5"/>
<evidence type="ECO:0000256" key="3">
    <source>
        <dbReference type="ARBA" id="ARBA00001974"/>
    </source>
</evidence>
<dbReference type="Gene3D" id="1.20.990.10">
    <property type="entry name" value="NADPH-cytochrome p450 Reductase, Chain A, domain 3"/>
    <property type="match status" value="1"/>
</dbReference>
<dbReference type="GO" id="GO:0050661">
    <property type="term" value="F:NADP binding"/>
    <property type="evidence" value="ECO:0007669"/>
    <property type="project" value="InterPro"/>
</dbReference>
<keyword evidence="14 15" id="KW-0408">Iron</keyword>
<dbReference type="Gene3D" id="3.40.50.360">
    <property type="match status" value="1"/>
</dbReference>
<dbReference type="GO" id="GO:0005516">
    <property type="term" value="F:calmodulin binding"/>
    <property type="evidence" value="ECO:0007669"/>
    <property type="project" value="UniProtKB-KW"/>
</dbReference>
<evidence type="ECO:0000256" key="14">
    <source>
        <dbReference type="ARBA" id="ARBA00023004"/>
    </source>
</evidence>
<dbReference type="EMBL" id="HAAD01004836">
    <property type="protein sequence ID" value="CDG71068.1"/>
    <property type="molecule type" value="mRNA"/>
</dbReference>
<dbReference type="PANTHER" id="PTHR43410">
    <property type="entry name" value="NITRIC OXIDE SYNTHASE OXYGENASE"/>
    <property type="match status" value="1"/>
</dbReference>
<evidence type="ECO:0000256" key="8">
    <source>
        <dbReference type="ARBA" id="ARBA00022643"/>
    </source>
</evidence>
<dbReference type="InterPro" id="IPR001094">
    <property type="entry name" value="Flavdoxin-like"/>
</dbReference>
<proteinExistence type="evidence at transcript level"/>
<dbReference type="InterPro" id="IPR044944">
    <property type="entry name" value="NOS_dom_3"/>
</dbReference>
<dbReference type="Gene3D" id="3.90.1230.10">
    <property type="entry name" value="Nitric Oxide Synthase, Chain A, domain 3"/>
    <property type="match status" value="1"/>
</dbReference>
<dbReference type="Pfam" id="PF00258">
    <property type="entry name" value="Flavodoxin_1"/>
    <property type="match status" value="1"/>
</dbReference>
<dbReference type="PIRSF" id="PIRSF000333">
    <property type="entry name" value="NOS"/>
    <property type="match status" value="1"/>
</dbReference>
<dbReference type="FunFam" id="3.40.50.360:FF:000019">
    <property type="entry name" value="Nitric oxide synthase"/>
    <property type="match status" value="1"/>
</dbReference>
<dbReference type="SUPFAM" id="SSF52343">
    <property type="entry name" value="Ferredoxin reductase-like, C-terminal NADP-linked domain"/>
    <property type="match status" value="1"/>
</dbReference>
<keyword evidence="11" id="KW-0521">NADP</keyword>
<dbReference type="GO" id="GO:0046872">
    <property type="term" value="F:metal ion binding"/>
    <property type="evidence" value="ECO:0007669"/>
    <property type="project" value="UniProtKB-KW"/>
</dbReference>
<dbReference type="PRINTS" id="PR00369">
    <property type="entry name" value="FLAVODOXIN"/>
</dbReference>
<keyword evidence="13" id="KW-0560">Oxidoreductase</keyword>
<comment type="cofactor">
    <cofactor evidence="2">
        <name>heme b</name>
        <dbReference type="ChEBI" id="CHEBI:60344"/>
    </cofactor>
</comment>
<dbReference type="InterPro" id="IPR001709">
    <property type="entry name" value="Flavoprot_Pyr_Nucl_cyt_Rdtase"/>
</dbReference>
<gene>
    <name evidence="18" type="primary">NOS2</name>
</gene>
<organism evidence="18">
    <name type="scientific">Hydra vulgaris</name>
    <name type="common">Hydra</name>
    <name type="synonym">Hydra attenuata</name>
    <dbReference type="NCBI Taxonomy" id="6087"/>
    <lineage>
        <taxon>Eukaryota</taxon>
        <taxon>Metazoa</taxon>
        <taxon>Cnidaria</taxon>
        <taxon>Hydrozoa</taxon>
        <taxon>Hydroidolina</taxon>
        <taxon>Anthoathecata</taxon>
        <taxon>Aplanulata</taxon>
        <taxon>Hydridae</taxon>
        <taxon>Hydra</taxon>
    </lineage>
</organism>
<evidence type="ECO:0000256" key="2">
    <source>
        <dbReference type="ARBA" id="ARBA00001970"/>
    </source>
</evidence>
<evidence type="ECO:0000256" key="1">
    <source>
        <dbReference type="ARBA" id="ARBA00001917"/>
    </source>
</evidence>
<sequence>VTSCSEKRCVGSIVLPDKEKNPKIESSQIKVEALKFFEEYFQSEQCLNSLKHTKRINEVLTEIESCNSYELTEKELIFGARLAWRNASRCIGRIHWKNLHVFDCRHVTTAQQMFECCLQHLRFATNNGNIRSAITIFPNQNNGEFRIWNPQLVRYAGYKQNDGVIGDPSSIEITEIAQSLGWVSKRTMFDILPLIIQAGSKEPQLFEIPEEYILEVNIQHPVYPQLDQLGLRWYAVPIISNMALSCGGLTFAAVPFNGWYMSTEVSVRNFCDESRYNLLKPIAEILGYNTSTHMSLWKDRVVLELTAAVLHSYQAAGVTMVDHHSTAESFMKHLHKENKLRGGCPSDWVWIVPPLSGSICPVFHQEMLNYKLKPAYEYQAVAWVNYKSQTSANKHTFKKISNLVKLATNMMSNAITKRHKITILYASETGRAESFAYNLQELFRNGFNSKVICMDQYDFEDFKNEKCIFVVASTTGNGEAPENGQVIFSVFGLGSKAYPNFCAFANSINSLLKTLGGEEIYPFVEGDELCGQEDAFKSWSQGCFKAACEQFSVKIGNQPTNVSQLCSAHYCAIFPQMFVMKSLHEELKLFHQKAIEECRIVSVRNLQTEESNDVTNLVCIDKLSTKKLLYNSGDHIGVYACNNIEMVERLISRVTNNKLTLSTVVDIVLDKEISYDKEVKNQLQTRLPFPNTLGRIFGWYLDITTPPSMKLLGIFASKCKNVNEKEMLMKLATVCNEYETWKQSSYCTIVDVLEEFLSVEIDFILLATELPILKPRYYSVSSSPDLYPDEIHLTVALVTYSMNNAVHNGVCSSWLHSRKSEDKIYCFVRKAPAFNFPLSSSAPIIMVGTGSGIAPFRSFWQQRLFNMLHQSKVKFGKMFLFFGCRNNFDNIYGRELEDAKCQGALTKVFVGYSRLSGKPKTYVQDLINANSEVILKYFIKKEGHIYVCGNVNMASDVQKTIINIMMDNLKYSEQDCKDLIHNLKVIKRAESESGYQRIQGSRVKDKKMTRTNIERLKLMFDHEDSVSQQQKKKTIPKRYDQQKAVARTKCSRLCQKFKNRKPIIDN</sequence>
<dbReference type="InterPro" id="IPR023173">
    <property type="entry name" value="NADPH_Cyt_P450_Rdtase_alpha"/>
</dbReference>
<keyword evidence="12" id="KW-0112">Calmodulin-binding</keyword>
<dbReference type="SUPFAM" id="SSF52218">
    <property type="entry name" value="Flavoproteins"/>
    <property type="match status" value="1"/>
</dbReference>
<evidence type="ECO:0000259" key="17">
    <source>
        <dbReference type="PROSITE" id="PS51384"/>
    </source>
</evidence>
<evidence type="ECO:0000259" key="16">
    <source>
        <dbReference type="PROSITE" id="PS50902"/>
    </source>
</evidence>
<dbReference type="PRINTS" id="PR00371">
    <property type="entry name" value="FPNCR"/>
</dbReference>
<keyword evidence="8" id="KW-0288">FMN</keyword>
<feature type="binding site" description="axial binding residue" evidence="15">
    <location>
        <position position="90"/>
    </location>
    <ligand>
        <name>heme b</name>
        <dbReference type="ChEBI" id="CHEBI:60344"/>
    </ligand>
    <ligandPart>
        <name>Fe</name>
        <dbReference type="ChEBI" id="CHEBI:18248"/>
    </ligandPart>
</feature>
<dbReference type="InterPro" id="IPR050607">
    <property type="entry name" value="NOS"/>
</dbReference>
<dbReference type="Gene3D" id="2.40.30.10">
    <property type="entry name" value="Translation factors"/>
    <property type="match status" value="1"/>
</dbReference>
<evidence type="ECO:0000256" key="12">
    <source>
        <dbReference type="ARBA" id="ARBA00022860"/>
    </source>
</evidence>
<dbReference type="GO" id="GO:0020037">
    <property type="term" value="F:heme binding"/>
    <property type="evidence" value="ECO:0007669"/>
    <property type="project" value="InterPro"/>
</dbReference>
<dbReference type="InterPro" id="IPR044940">
    <property type="entry name" value="NOS_dom_2"/>
</dbReference>
<evidence type="ECO:0000256" key="6">
    <source>
        <dbReference type="ARBA" id="ARBA00022617"/>
    </source>
</evidence>
<dbReference type="InterPro" id="IPR036119">
    <property type="entry name" value="NOS_N_sf"/>
</dbReference>
<evidence type="ECO:0000256" key="9">
    <source>
        <dbReference type="ARBA" id="ARBA00022723"/>
    </source>
</evidence>
<dbReference type="InterPro" id="IPR008254">
    <property type="entry name" value="Flavodoxin/NO_synth"/>
</dbReference>
<dbReference type="Pfam" id="PF02898">
    <property type="entry name" value="NO_synthase"/>
    <property type="match status" value="1"/>
</dbReference>
<dbReference type="Pfam" id="PF00667">
    <property type="entry name" value="FAD_binding_1"/>
    <property type="match status" value="1"/>
</dbReference>
<keyword evidence="9 15" id="KW-0479">Metal-binding</keyword>
<comment type="cofactor">
    <cofactor evidence="1">
        <name>FMN</name>
        <dbReference type="ChEBI" id="CHEBI:58210"/>
    </cofactor>
</comment>
<dbReference type="SUPFAM" id="SSF56512">
    <property type="entry name" value="Nitric oxide (NO) synthase oxygenase domain"/>
    <property type="match status" value="1"/>
</dbReference>
<feature type="domain" description="Flavodoxin-like" evidence="16">
    <location>
        <begin position="421"/>
        <end position="544"/>
    </location>
</feature>
<keyword evidence="7" id="KW-0285">Flavoprotein</keyword>
<evidence type="ECO:0000256" key="15">
    <source>
        <dbReference type="PIRSR" id="PIRSR000333-1"/>
    </source>
</evidence>
<dbReference type="InterPro" id="IPR044943">
    <property type="entry name" value="NOS_dom_1"/>
</dbReference>
<dbReference type="AlphaFoldDB" id="T2MFR4"/>
<feature type="non-terminal residue" evidence="18">
    <location>
        <position position="1"/>
    </location>
</feature>
<keyword evidence="6 15" id="KW-0349">Heme</keyword>
<dbReference type="PROSITE" id="PS50902">
    <property type="entry name" value="FLAVODOXIN_LIKE"/>
    <property type="match status" value="1"/>
</dbReference>
<accession>T2MFR4</accession>
<evidence type="ECO:0000256" key="4">
    <source>
        <dbReference type="ARBA" id="ARBA00006267"/>
    </source>
</evidence>
<dbReference type="GO" id="GO:0050660">
    <property type="term" value="F:flavin adenine dinucleotide binding"/>
    <property type="evidence" value="ECO:0007669"/>
    <property type="project" value="InterPro"/>
</dbReference>
<dbReference type="Pfam" id="PF00175">
    <property type="entry name" value="NAD_binding_1"/>
    <property type="match status" value="1"/>
</dbReference>
<evidence type="ECO:0000313" key="18">
    <source>
        <dbReference type="EMBL" id="CDG71068.1"/>
    </source>
</evidence>
<evidence type="ECO:0000256" key="7">
    <source>
        <dbReference type="ARBA" id="ARBA00022630"/>
    </source>
</evidence>
<dbReference type="GO" id="GO:0004517">
    <property type="term" value="F:nitric-oxide synthase activity"/>
    <property type="evidence" value="ECO:0007669"/>
    <property type="project" value="UniProtKB-EC"/>
</dbReference>
<dbReference type="InterPro" id="IPR017938">
    <property type="entry name" value="Riboflavin_synthase-like_b-brl"/>
</dbReference>
<dbReference type="InterPro" id="IPR003097">
    <property type="entry name" value="CysJ-like_FAD-binding"/>
</dbReference>
<evidence type="ECO:0000256" key="5">
    <source>
        <dbReference type="ARBA" id="ARBA00012989"/>
    </source>
</evidence>
<dbReference type="InterPro" id="IPR004030">
    <property type="entry name" value="NOS_N"/>
</dbReference>
<evidence type="ECO:0000256" key="11">
    <source>
        <dbReference type="ARBA" id="ARBA00022857"/>
    </source>
</evidence>